<dbReference type="GO" id="GO:0005737">
    <property type="term" value="C:cytoplasm"/>
    <property type="evidence" value="ECO:0007669"/>
    <property type="project" value="TreeGrafter"/>
</dbReference>
<dbReference type="InterPro" id="IPR006186">
    <property type="entry name" value="Ser/Thr-sp_prot-phosphatase"/>
</dbReference>
<dbReference type="Pfam" id="PF00149">
    <property type="entry name" value="Metallophos"/>
    <property type="match status" value="1"/>
</dbReference>
<evidence type="ECO:0000313" key="13">
    <source>
        <dbReference type="Proteomes" id="UP000093561"/>
    </source>
</evidence>
<name>A0AAF5PXF8_WUCBA</name>
<dbReference type="InterPro" id="IPR004843">
    <property type="entry name" value="Calcineurin-like_PHP"/>
</dbReference>
<evidence type="ECO:0000256" key="4">
    <source>
        <dbReference type="ARBA" id="ARBA00022801"/>
    </source>
</evidence>
<reference evidence="14" key="3">
    <citation type="submission" date="2024-02" db="UniProtKB">
        <authorList>
            <consortium name="WormBaseParasite"/>
        </authorList>
    </citation>
    <scope>IDENTIFICATION</scope>
    <source>
        <strain evidence="14">pt0022</strain>
    </source>
</reference>
<dbReference type="AlphaFoldDB" id="A0AAF5PXF8"/>
<evidence type="ECO:0000256" key="1">
    <source>
        <dbReference type="ARBA" id="ARBA00001936"/>
    </source>
</evidence>
<dbReference type="GO" id="GO:0046872">
    <property type="term" value="F:metal ion binding"/>
    <property type="evidence" value="ECO:0007669"/>
    <property type="project" value="UniProtKB-KW"/>
</dbReference>
<organism evidence="13 14">
    <name type="scientific">Wuchereria bancrofti</name>
    <dbReference type="NCBI Taxonomy" id="6293"/>
    <lineage>
        <taxon>Eukaryota</taxon>
        <taxon>Metazoa</taxon>
        <taxon>Ecdysozoa</taxon>
        <taxon>Nematoda</taxon>
        <taxon>Chromadorea</taxon>
        <taxon>Rhabditida</taxon>
        <taxon>Spirurina</taxon>
        <taxon>Spiruromorpha</taxon>
        <taxon>Filarioidea</taxon>
        <taxon>Onchocercidae</taxon>
        <taxon>Wuchereria</taxon>
    </lineage>
</organism>
<reference evidence="13" key="2">
    <citation type="journal article" date="2016" name="Mol. Ecol.">
        <title>Population genomics of the filarial nematode parasite Wuchereria bancrofti from mosquitoes.</title>
        <authorList>
            <person name="Small S.T."/>
            <person name="Reimer L.J."/>
            <person name="Tisch D.J."/>
            <person name="King C.L."/>
            <person name="Christensen B.M."/>
            <person name="Siba P.M."/>
            <person name="Kazura J.W."/>
            <person name="Serre D."/>
            <person name="Zimmerman P.A."/>
        </authorList>
    </citation>
    <scope>NUCLEOTIDE SEQUENCE</scope>
    <source>
        <strain evidence="13">pt0022</strain>
    </source>
</reference>
<keyword evidence="3" id="KW-0479">Metal-binding</keyword>
<evidence type="ECO:0000256" key="7">
    <source>
        <dbReference type="ARBA" id="ARBA00047761"/>
    </source>
</evidence>
<sequence length="673" mass="75242">MWLILLLPWLFIAECFLVKRENRSESKIDHLKCVINAQPLLLEKCVSETDSISACYTVEFANTATILYGCTVLSQQKTSTASINCHNNMFNKCPVTLNKSRFSPYRHLQYCCCNTTKCNGNYLRRREAKVLPKGTDKNRSDAEMPELKRAALDINIPQRMSSGGDSVVTSKVSKTSWGLISGVICAAVVVACLIGAVIILINKRRQKHRAVLNANVGEMITLQTAADDADNNEDILGMICTPGQKSSTNVIHSDRTDTIVPAQLTLVEQNALLQTIKQNGRLKAILKGKKPPKITRVITYATSDEITNADCSGRDNHAFSEDLNGDLLLKLIRNGPKQFSFKFEEIREILLQGARVFLEEPTLLEVPLPCVVYGDIHGQYSDLHRWFNLNGWPSQVRSVFLGDYVDRGSHGIEVVALLTALKVRFPNNIFLCRGNHEEESLNRAYSFYEEVCVRFSENLEGRDGRALYPYFRTLFSNLPLAVLIGGRILGMHGGIGPRLTSLQAIREIRRPLEEFEVGSLECDLVWSDPDTSPDRSGFRSNFEREPLYGIGQLFASDTVQSLCKKLDIDMLIRGHQAPLHGYALFSDGCMLTLFSAPGYKGSSNSDINMGASLEISTSMNISIKQIQVTEKFRQKRITDVEQRKTKTNVTRELPQSSAKSNESMSQSTSSLFR</sequence>
<dbReference type="GO" id="GO:0004722">
    <property type="term" value="F:protein serine/threonine phosphatase activity"/>
    <property type="evidence" value="ECO:0007669"/>
    <property type="project" value="UniProtKB-EC"/>
</dbReference>
<proteinExistence type="predicted"/>
<feature type="region of interest" description="Disordered" evidence="9">
    <location>
        <begin position="642"/>
        <end position="673"/>
    </location>
</feature>
<evidence type="ECO:0000256" key="2">
    <source>
        <dbReference type="ARBA" id="ARBA00013081"/>
    </source>
</evidence>
<evidence type="ECO:0000256" key="11">
    <source>
        <dbReference type="SAM" id="SignalP"/>
    </source>
</evidence>
<keyword evidence="6" id="KW-0464">Manganese</keyword>
<keyword evidence="10" id="KW-1133">Transmembrane helix</keyword>
<comment type="cofactor">
    <cofactor evidence="1">
        <name>Mn(2+)</name>
        <dbReference type="ChEBI" id="CHEBI:29035"/>
    </cofactor>
</comment>
<evidence type="ECO:0000256" key="9">
    <source>
        <dbReference type="SAM" id="MobiDB-lite"/>
    </source>
</evidence>
<feature type="compositionally biased region" description="Polar residues" evidence="9">
    <location>
        <begin position="647"/>
        <end position="673"/>
    </location>
</feature>
<keyword evidence="10" id="KW-0812">Transmembrane</keyword>
<dbReference type="InterPro" id="IPR050341">
    <property type="entry name" value="PP1_catalytic_subunit"/>
</dbReference>
<evidence type="ECO:0000256" key="6">
    <source>
        <dbReference type="ARBA" id="ARBA00023211"/>
    </source>
</evidence>
<keyword evidence="10" id="KW-0472">Membrane</keyword>
<dbReference type="PRINTS" id="PR00114">
    <property type="entry name" value="STPHPHTASE"/>
</dbReference>
<dbReference type="Proteomes" id="UP000093561">
    <property type="component" value="Unassembled WGS sequence"/>
</dbReference>
<dbReference type="SUPFAM" id="SSF56300">
    <property type="entry name" value="Metallo-dependent phosphatases"/>
    <property type="match status" value="1"/>
</dbReference>
<dbReference type="GO" id="GO:0005634">
    <property type="term" value="C:nucleus"/>
    <property type="evidence" value="ECO:0007669"/>
    <property type="project" value="TreeGrafter"/>
</dbReference>
<dbReference type="InterPro" id="IPR029052">
    <property type="entry name" value="Metallo-depent_PP-like"/>
</dbReference>
<comment type="catalytic activity">
    <reaction evidence="8">
        <text>O-phospho-L-threonyl-[protein] + H2O = L-threonyl-[protein] + phosphate</text>
        <dbReference type="Rhea" id="RHEA:47004"/>
        <dbReference type="Rhea" id="RHEA-COMP:11060"/>
        <dbReference type="Rhea" id="RHEA-COMP:11605"/>
        <dbReference type="ChEBI" id="CHEBI:15377"/>
        <dbReference type="ChEBI" id="CHEBI:30013"/>
        <dbReference type="ChEBI" id="CHEBI:43474"/>
        <dbReference type="ChEBI" id="CHEBI:61977"/>
        <dbReference type="EC" id="3.1.3.16"/>
    </reaction>
</comment>
<dbReference type="WBParaSite" id="mrna-Wban_06939">
    <property type="protein sequence ID" value="mrna-Wban_06939"/>
    <property type="gene ID" value="Wban_06939"/>
</dbReference>
<dbReference type="PANTHER" id="PTHR11668">
    <property type="entry name" value="SERINE/THREONINE PROTEIN PHOSPHATASE"/>
    <property type="match status" value="1"/>
</dbReference>
<keyword evidence="4" id="KW-0378">Hydrolase</keyword>
<comment type="catalytic activity">
    <reaction evidence="7">
        <text>O-phospho-L-seryl-[protein] + H2O = L-seryl-[protein] + phosphate</text>
        <dbReference type="Rhea" id="RHEA:20629"/>
        <dbReference type="Rhea" id="RHEA-COMP:9863"/>
        <dbReference type="Rhea" id="RHEA-COMP:11604"/>
        <dbReference type="ChEBI" id="CHEBI:15377"/>
        <dbReference type="ChEBI" id="CHEBI:29999"/>
        <dbReference type="ChEBI" id="CHEBI:43474"/>
        <dbReference type="ChEBI" id="CHEBI:83421"/>
        <dbReference type="EC" id="3.1.3.16"/>
    </reaction>
</comment>
<evidence type="ECO:0000313" key="14">
    <source>
        <dbReference type="WBParaSite" id="mrna-Wban_06939"/>
    </source>
</evidence>
<dbReference type="PANTHER" id="PTHR11668:SF300">
    <property type="entry name" value="SERINE_THREONINE-PROTEIN PHOSPHATASE"/>
    <property type="match status" value="1"/>
</dbReference>
<dbReference type="SMART" id="SM00156">
    <property type="entry name" value="PP2Ac"/>
    <property type="match status" value="1"/>
</dbReference>
<evidence type="ECO:0000259" key="12">
    <source>
        <dbReference type="SMART" id="SM00156"/>
    </source>
</evidence>
<keyword evidence="5" id="KW-0904">Protein phosphatase</keyword>
<evidence type="ECO:0000256" key="3">
    <source>
        <dbReference type="ARBA" id="ARBA00022723"/>
    </source>
</evidence>
<evidence type="ECO:0000256" key="5">
    <source>
        <dbReference type="ARBA" id="ARBA00022912"/>
    </source>
</evidence>
<reference evidence="13" key="1">
    <citation type="submission" date="2015-03" db="EMBL/GenBank/DDBJ databases">
        <title>Wuchereria bancrofti Genome Sequencing Papua New Guinea Strain.</title>
        <authorList>
            <person name="Small S.T."/>
            <person name="Serre D."/>
            <person name="Zimmerman P.A."/>
        </authorList>
    </citation>
    <scope>NUCLEOTIDE SEQUENCE [LARGE SCALE GENOMIC DNA]</scope>
    <source>
        <strain evidence="13">pt0022</strain>
    </source>
</reference>
<feature type="chain" id="PRO_5042074811" description="protein-serine/threonine phosphatase" evidence="11">
    <location>
        <begin position="16"/>
        <end position="673"/>
    </location>
</feature>
<evidence type="ECO:0000256" key="10">
    <source>
        <dbReference type="SAM" id="Phobius"/>
    </source>
</evidence>
<accession>A0AAF5PXF8</accession>
<dbReference type="Gene3D" id="3.60.21.10">
    <property type="match status" value="1"/>
</dbReference>
<keyword evidence="11" id="KW-0732">Signal</keyword>
<dbReference type="EC" id="3.1.3.16" evidence="2"/>
<feature type="transmembrane region" description="Helical" evidence="10">
    <location>
        <begin position="177"/>
        <end position="201"/>
    </location>
</feature>
<feature type="domain" description="Serine/threonine specific protein phosphatases" evidence="12">
    <location>
        <begin position="341"/>
        <end position="630"/>
    </location>
</feature>
<evidence type="ECO:0000256" key="8">
    <source>
        <dbReference type="ARBA" id="ARBA00048336"/>
    </source>
</evidence>
<protein>
    <recommendedName>
        <fullName evidence="2">protein-serine/threonine phosphatase</fullName>
        <ecNumber evidence="2">3.1.3.16</ecNumber>
    </recommendedName>
</protein>
<feature type="signal peptide" evidence="11">
    <location>
        <begin position="1"/>
        <end position="15"/>
    </location>
</feature>